<name>A0A101LWD0_PICGL</name>
<keyword evidence="1" id="KW-0496">Mitochondrion</keyword>
<comment type="caution">
    <text evidence="1">The sequence shown here is derived from an EMBL/GenBank/DDBJ whole genome shotgun (WGS) entry which is preliminary data.</text>
</comment>
<geneLocation type="mitochondrion" evidence="1"/>
<gene>
    <name evidence="1" type="ORF">ABT39_MTgene1676</name>
</gene>
<accession>A0A101LWD0</accession>
<dbReference type="AlphaFoldDB" id="A0A101LWD0"/>
<protein>
    <submittedName>
        <fullName evidence="1">Uncharacterized protein</fullName>
    </submittedName>
</protein>
<sequence>MEIGIEIGRAYIHIWGGRLYSLNARGRSCRISGEVRSVRPPLGEREEIWVGEGEVRRVSAYYTIGGSGELSSVQWDSFFAMVLAGLRPHLLPSQGSFFPGQR</sequence>
<proteinExistence type="predicted"/>
<dbReference type="EMBL" id="LKAM01000011">
    <property type="protein sequence ID" value="KUM46574.1"/>
    <property type="molecule type" value="Genomic_DNA"/>
</dbReference>
<organism evidence="1">
    <name type="scientific">Picea glauca</name>
    <name type="common">White spruce</name>
    <name type="synonym">Pinus glauca</name>
    <dbReference type="NCBI Taxonomy" id="3330"/>
    <lineage>
        <taxon>Eukaryota</taxon>
        <taxon>Viridiplantae</taxon>
        <taxon>Streptophyta</taxon>
        <taxon>Embryophyta</taxon>
        <taxon>Tracheophyta</taxon>
        <taxon>Spermatophyta</taxon>
        <taxon>Pinopsida</taxon>
        <taxon>Pinidae</taxon>
        <taxon>Conifers I</taxon>
        <taxon>Pinales</taxon>
        <taxon>Pinaceae</taxon>
        <taxon>Picea</taxon>
    </lineage>
</organism>
<evidence type="ECO:0000313" key="1">
    <source>
        <dbReference type="EMBL" id="KUM46574.1"/>
    </source>
</evidence>
<reference evidence="1" key="1">
    <citation type="journal article" date="2015" name="Genome Biol. Evol.">
        <title>Organellar Genomes of White Spruce (Picea glauca): Assembly and Annotation.</title>
        <authorList>
            <person name="Jackman S.D."/>
            <person name="Warren R.L."/>
            <person name="Gibb E.A."/>
            <person name="Vandervalk B.P."/>
            <person name="Mohamadi H."/>
            <person name="Chu J."/>
            <person name="Raymond A."/>
            <person name="Pleasance S."/>
            <person name="Coope R."/>
            <person name="Wildung M.R."/>
            <person name="Ritland C.E."/>
            <person name="Bousquet J."/>
            <person name="Jones S.J."/>
            <person name="Bohlmann J."/>
            <person name="Birol I."/>
        </authorList>
    </citation>
    <scope>NUCLEOTIDE SEQUENCE [LARGE SCALE GENOMIC DNA]</scope>
    <source>
        <tissue evidence="1">Flushing bud</tissue>
    </source>
</reference>